<feature type="binding site" description="covalent" evidence="13">
    <location>
        <position position="66"/>
    </location>
    <ligand>
        <name>heme</name>
        <dbReference type="ChEBI" id="CHEBI:30413"/>
        <label>2</label>
    </ligand>
</feature>
<dbReference type="GO" id="GO:0005886">
    <property type="term" value="C:plasma membrane"/>
    <property type="evidence" value="ECO:0007669"/>
    <property type="project" value="UniProtKB-SubCell"/>
</dbReference>
<keyword evidence="11" id="KW-0472">Membrane</keyword>
<evidence type="ECO:0000256" key="1">
    <source>
        <dbReference type="ARBA" id="ARBA00004162"/>
    </source>
</evidence>
<feature type="binding site" description="covalent" evidence="13">
    <location>
        <position position="43"/>
    </location>
    <ligand>
        <name>heme</name>
        <dbReference type="ChEBI" id="CHEBI:30413"/>
        <label>1</label>
    </ligand>
</feature>
<reference evidence="16" key="2">
    <citation type="submission" date="2021-04" db="EMBL/GenBank/DDBJ databases">
        <authorList>
            <person name="Gilroy R."/>
        </authorList>
    </citation>
    <scope>NUCLEOTIDE SEQUENCE</scope>
    <source>
        <strain evidence="16">5032</strain>
    </source>
</reference>
<feature type="binding site" evidence="13">
    <location>
        <position position="64"/>
    </location>
    <ligand>
        <name>a menaquinol</name>
        <dbReference type="ChEBI" id="CHEBI:18151"/>
    </ligand>
</feature>
<feature type="binding site" description="covalent" evidence="13">
    <location>
        <position position="40"/>
    </location>
    <ligand>
        <name>heme</name>
        <dbReference type="ChEBI" id="CHEBI:30413"/>
        <label>1</label>
    </ligand>
</feature>
<dbReference type="Pfam" id="PF03264">
    <property type="entry name" value="Cytochrom_NNT"/>
    <property type="match status" value="1"/>
</dbReference>
<keyword evidence="3 12" id="KW-0813">Transport</keyword>
<keyword evidence="8 12" id="KW-0249">Electron transport</keyword>
<accession>A0A9D2HQM7</accession>
<evidence type="ECO:0000256" key="11">
    <source>
        <dbReference type="ARBA" id="ARBA00023136"/>
    </source>
</evidence>
<feature type="binding site" description="axial binding residue" evidence="14">
    <location>
        <position position="67"/>
    </location>
    <ligand>
        <name>heme</name>
        <dbReference type="ChEBI" id="CHEBI:30413"/>
        <label>2</label>
    </ligand>
    <ligandPart>
        <name>Fe</name>
        <dbReference type="ChEBI" id="CHEBI:18248"/>
    </ligandPart>
</feature>
<evidence type="ECO:0000256" key="3">
    <source>
        <dbReference type="ARBA" id="ARBA00022448"/>
    </source>
</evidence>
<proteinExistence type="inferred from homology"/>
<evidence type="ECO:0000313" key="16">
    <source>
        <dbReference type="EMBL" id="HJA80033.1"/>
    </source>
</evidence>
<dbReference type="GO" id="GO:0020037">
    <property type="term" value="F:heme binding"/>
    <property type="evidence" value="ECO:0007669"/>
    <property type="project" value="InterPro"/>
</dbReference>
<dbReference type="Gene3D" id="1.10.3820.10">
    <property type="entry name" value="Di-heme elbow motif domain"/>
    <property type="match status" value="1"/>
</dbReference>
<evidence type="ECO:0000256" key="13">
    <source>
        <dbReference type="PIRSR" id="PIRSR000013-1"/>
    </source>
</evidence>
<keyword evidence="10 12" id="KW-0408">Iron</keyword>
<dbReference type="AlphaFoldDB" id="A0A9D2HQM7"/>
<feature type="binding site" description="axial binding residue" evidence="14">
    <location>
        <position position="136"/>
    </location>
    <ligand>
        <name>heme</name>
        <dbReference type="ChEBI" id="CHEBI:30413"/>
        <label>4</label>
    </ligand>
    <ligandPart>
        <name>Fe</name>
        <dbReference type="ChEBI" id="CHEBI:18248"/>
    </ligandPart>
</feature>
<evidence type="ECO:0000256" key="12">
    <source>
        <dbReference type="PIRNR" id="PIRNR000013"/>
    </source>
</evidence>
<sequence>MKIPCNGSWLKIFLGGLLAGGVLAAVLAWGMRVTDSRPFCASCHVMQEAAVTHKASTHAALACNECHSPANLLVKLPFKAKEGLRDVIANMQGRDAPLLPGVATRDVINENCKSCHSATNMNVASMDAKPYCTDCHRNVAHMRSKPISTRTVAHD</sequence>
<dbReference type="GO" id="GO:0046872">
    <property type="term" value="F:metal ion binding"/>
    <property type="evidence" value="ECO:0007669"/>
    <property type="project" value="UniProtKB-KW"/>
</dbReference>
<evidence type="ECO:0000256" key="7">
    <source>
        <dbReference type="ARBA" id="ARBA00022723"/>
    </source>
</evidence>
<keyword evidence="5 12" id="KW-0349">Heme</keyword>
<feature type="binding site" description="covalent" evidence="13">
    <location>
        <position position="112"/>
    </location>
    <ligand>
        <name>heme</name>
        <dbReference type="ChEBI" id="CHEBI:30413"/>
        <label>3</label>
    </ligand>
</feature>
<feature type="domain" description="NapC/NirT cytochrome c N-terminal" evidence="15">
    <location>
        <begin position="9"/>
        <end position="93"/>
    </location>
</feature>
<evidence type="ECO:0000256" key="6">
    <source>
        <dbReference type="ARBA" id="ARBA00022692"/>
    </source>
</evidence>
<name>A0A9D2HQM7_9BACT</name>
<protein>
    <recommendedName>
        <fullName evidence="12">Cytochrome c-type protein</fullName>
    </recommendedName>
</protein>
<evidence type="ECO:0000256" key="8">
    <source>
        <dbReference type="ARBA" id="ARBA00022982"/>
    </source>
</evidence>
<feature type="binding site" description="axial binding residue" evidence="14">
    <location>
        <position position="141"/>
    </location>
    <ligand>
        <name>heme</name>
        <dbReference type="ChEBI" id="CHEBI:30413"/>
        <label>2</label>
    </ligand>
    <ligandPart>
        <name>Fe</name>
        <dbReference type="ChEBI" id="CHEBI:18248"/>
    </ligandPart>
</feature>
<dbReference type="PIRSF" id="PIRSF000013">
    <property type="entry name" value="4_hem_cytochrm_NapC"/>
    <property type="match status" value="1"/>
</dbReference>
<evidence type="ECO:0000259" key="15">
    <source>
        <dbReference type="Pfam" id="PF03264"/>
    </source>
</evidence>
<dbReference type="InterPro" id="IPR036280">
    <property type="entry name" value="Multihaem_cyt_sf"/>
</dbReference>
<comment type="caution">
    <text evidence="16">The sequence shown here is derived from an EMBL/GenBank/DDBJ whole genome shotgun (WGS) entry which is preliminary data.</text>
</comment>
<keyword evidence="9" id="KW-1133">Transmembrane helix</keyword>
<evidence type="ECO:0000256" key="9">
    <source>
        <dbReference type="ARBA" id="ARBA00022989"/>
    </source>
</evidence>
<dbReference type="InterPro" id="IPR038266">
    <property type="entry name" value="NapC/NirT_cytc_sf"/>
</dbReference>
<feature type="binding site" description="axial binding residue" evidence="14">
    <location>
        <position position="116"/>
    </location>
    <ligand>
        <name>heme</name>
        <dbReference type="ChEBI" id="CHEBI:30413"/>
        <label>3</label>
    </ligand>
    <ligandPart>
        <name>Fe</name>
        <dbReference type="ChEBI" id="CHEBI:18248"/>
    </ligandPart>
</feature>
<dbReference type="Proteomes" id="UP000823821">
    <property type="component" value="Unassembled WGS sequence"/>
</dbReference>
<dbReference type="InterPro" id="IPR024717">
    <property type="entry name" value="NapC/NirT/NrfH"/>
</dbReference>
<dbReference type="EMBL" id="DWZD01000053">
    <property type="protein sequence ID" value="HJA80033.1"/>
    <property type="molecule type" value="Genomic_DNA"/>
</dbReference>
<feature type="binding site" description="covalent" evidence="13">
    <location>
        <position position="115"/>
    </location>
    <ligand>
        <name>heme</name>
        <dbReference type="ChEBI" id="CHEBI:30413"/>
        <label>3</label>
    </ligand>
</feature>
<evidence type="ECO:0000256" key="4">
    <source>
        <dbReference type="ARBA" id="ARBA00022475"/>
    </source>
</evidence>
<feature type="binding site" description="covalent" evidence="13">
    <location>
        <position position="135"/>
    </location>
    <ligand>
        <name>heme</name>
        <dbReference type="ChEBI" id="CHEBI:30413"/>
        <label>4</label>
    </ligand>
</feature>
<comment type="similarity">
    <text evidence="2">Belongs to the NapC/NirT/NrfH family.</text>
</comment>
<evidence type="ECO:0000256" key="5">
    <source>
        <dbReference type="ARBA" id="ARBA00022617"/>
    </source>
</evidence>
<dbReference type="SUPFAM" id="SSF48695">
    <property type="entry name" value="Multiheme cytochromes"/>
    <property type="match status" value="1"/>
</dbReference>
<evidence type="ECO:0000256" key="2">
    <source>
        <dbReference type="ARBA" id="ARBA00007395"/>
    </source>
</evidence>
<gene>
    <name evidence="16" type="ORF">H9784_10805</name>
</gene>
<evidence type="ECO:0000256" key="14">
    <source>
        <dbReference type="PIRSR" id="PIRSR000013-2"/>
    </source>
</evidence>
<evidence type="ECO:0000256" key="10">
    <source>
        <dbReference type="ARBA" id="ARBA00023004"/>
    </source>
</evidence>
<keyword evidence="6" id="KW-0812">Transmembrane</keyword>
<keyword evidence="4" id="KW-1003">Cell membrane</keyword>
<evidence type="ECO:0000313" key="17">
    <source>
        <dbReference type="Proteomes" id="UP000823821"/>
    </source>
</evidence>
<comment type="PTM">
    <text evidence="12">Binds 4 heme groups per subunit.</text>
</comment>
<feature type="binding site" description="covalent" evidence="13">
    <location>
        <position position="132"/>
    </location>
    <ligand>
        <name>heme</name>
        <dbReference type="ChEBI" id="CHEBI:30413"/>
        <label>4</label>
    </ligand>
</feature>
<keyword evidence="7 12" id="KW-0479">Metal-binding</keyword>
<organism evidence="16 17">
    <name type="scientific">Candidatus Desulfovibrio intestinavium</name>
    <dbReference type="NCBI Taxonomy" id="2838534"/>
    <lineage>
        <taxon>Bacteria</taxon>
        <taxon>Pseudomonadati</taxon>
        <taxon>Thermodesulfobacteriota</taxon>
        <taxon>Desulfovibrionia</taxon>
        <taxon>Desulfovibrionales</taxon>
        <taxon>Desulfovibrionaceae</taxon>
        <taxon>Desulfovibrio</taxon>
    </lineage>
</organism>
<comment type="subcellular location">
    <subcellularLocation>
        <location evidence="1">Cell membrane</location>
        <topology evidence="1">Single-pass membrane protein</topology>
    </subcellularLocation>
</comment>
<dbReference type="GO" id="GO:0019333">
    <property type="term" value="P:denitrification pathway"/>
    <property type="evidence" value="ECO:0007669"/>
    <property type="project" value="InterPro"/>
</dbReference>
<reference evidence="16" key="1">
    <citation type="journal article" date="2021" name="PeerJ">
        <title>Extensive microbial diversity within the chicken gut microbiome revealed by metagenomics and culture.</title>
        <authorList>
            <person name="Gilroy R."/>
            <person name="Ravi A."/>
            <person name="Getino M."/>
            <person name="Pursley I."/>
            <person name="Horton D.L."/>
            <person name="Alikhan N.F."/>
            <person name="Baker D."/>
            <person name="Gharbi K."/>
            <person name="Hall N."/>
            <person name="Watson M."/>
            <person name="Adriaenssens E.M."/>
            <person name="Foster-Nyarko E."/>
            <person name="Jarju S."/>
            <person name="Secka A."/>
            <person name="Antonio M."/>
            <person name="Oren A."/>
            <person name="Chaudhuri R.R."/>
            <person name="La Ragione R."/>
            <person name="Hildebrand F."/>
            <person name="Pallen M.J."/>
        </authorList>
    </citation>
    <scope>NUCLEOTIDE SEQUENCE</scope>
    <source>
        <strain evidence="16">5032</strain>
    </source>
</reference>
<comment type="cofactor">
    <cofactor evidence="13">
        <name>heme</name>
        <dbReference type="ChEBI" id="CHEBI:30413"/>
    </cofactor>
    <text evidence="13">Binds 4 heme groups per subunit.</text>
</comment>
<dbReference type="InterPro" id="IPR005126">
    <property type="entry name" value="NapC/NirT_cyt_c_N"/>
</dbReference>
<feature type="binding site" description="axial binding residue" evidence="14">
    <location>
        <position position="58"/>
    </location>
    <ligand>
        <name>heme</name>
        <dbReference type="ChEBI" id="CHEBI:30413"/>
        <label>3</label>
    </ligand>
    <ligandPart>
        <name>Fe</name>
        <dbReference type="ChEBI" id="CHEBI:18248"/>
    </ligandPart>
</feature>
<feature type="binding site" description="axial binding residue" evidence="14">
    <location>
        <position position="82"/>
    </location>
    <ligand>
        <name>heme</name>
        <dbReference type="ChEBI" id="CHEBI:30413"/>
        <label>1</label>
    </ligand>
    <ligandPart>
        <name>Fe</name>
        <dbReference type="ChEBI" id="CHEBI:18248"/>
    </ligandPart>
</feature>
<feature type="binding site" description="axial binding residue" evidence="14">
    <location>
        <position position="46"/>
    </location>
    <ligand>
        <name>heme</name>
        <dbReference type="ChEBI" id="CHEBI:30413"/>
        <label>1</label>
    </ligand>
    <ligandPart>
        <name>Fe</name>
        <dbReference type="ChEBI" id="CHEBI:18248"/>
    </ligandPart>
</feature>
<feature type="binding site" description="covalent" evidence="13">
    <location>
        <position position="63"/>
    </location>
    <ligand>
        <name>heme</name>
        <dbReference type="ChEBI" id="CHEBI:30413"/>
        <label>2</label>
    </ligand>
</feature>